<dbReference type="InterPro" id="IPR002347">
    <property type="entry name" value="SDR_fam"/>
</dbReference>
<dbReference type="PANTHER" id="PTHR43544">
    <property type="entry name" value="SHORT-CHAIN DEHYDROGENASE/REDUCTASE"/>
    <property type="match status" value="1"/>
</dbReference>
<reference evidence="1 2" key="1">
    <citation type="submission" date="2016-10" db="EMBL/GenBank/DDBJ databases">
        <authorList>
            <person name="Varghese N."/>
            <person name="Submissions S."/>
        </authorList>
    </citation>
    <scope>NUCLEOTIDE SEQUENCE [LARGE SCALE GENOMIC DNA]</scope>
    <source>
        <strain evidence="1 2">DSM 16392</strain>
    </source>
</reference>
<protein>
    <submittedName>
        <fullName evidence="1">NAD(P)-dependent dehydrogenase, short-chain alcohol dehydrogenase family</fullName>
    </submittedName>
</protein>
<dbReference type="InterPro" id="IPR036291">
    <property type="entry name" value="NAD(P)-bd_dom_sf"/>
</dbReference>
<evidence type="ECO:0000313" key="1">
    <source>
        <dbReference type="EMBL" id="SFK64549.1"/>
    </source>
</evidence>
<name>A0A1I4B9A5_9HYPH</name>
<dbReference type="SUPFAM" id="SSF51735">
    <property type="entry name" value="NAD(P)-binding Rossmann-fold domains"/>
    <property type="match status" value="1"/>
</dbReference>
<keyword evidence="2" id="KW-1185">Reference proteome</keyword>
<organism evidence="1 2">
    <name type="scientific">Pseudovibrio ascidiaceicola</name>
    <dbReference type="NCBI Taxonomy" id="285279"/>
    <lineage>
        <taxon>Bacteria</taxon>
        <taxon>Pseudomonadati</taxon>
        <taxon>Pseudomonadota</taxon>
        <taxon>Alphaproteobacteria</taxon>
        <taxon>Hyphomicrobiales</taxon>
        <taxon>Stappiaceae</taxon>
        <taxon>Pseudovibrio</taxon>
    </lineage>
</organism>
<dbReference type="Proteomes" id="UP000199598">
    <property type="component" value="Unassembled WGS sequence"/>
</dbReference>
<accession>A0A1I4B9A5</accession>
<dbReference type="InterPro" id="IPR051468">
    <property type="entry name" value="Fungal_SecMetab_SDRs"/>
</dbReference>
<dbReference type="Pfam" id="PF00106">
    <property type="entry name" value="adh_short"/>
    <property type="match status" value="1"/>
</dbReference>
<dbReference type="Gene3D" id="3.40.50.720">
    <property type="entry name" value="NAD(P)-binding Rossmann-like Domain"/>
    <property type="match status" value="1"/>
</dbReference>
<dbReference type="RefSeq" id="WP_093520546.1">
    <property type="nucleotide sequence ID" value="NZ_FOSK01000007.1"/>
</dbReference>
<dbReference type="PANTHER" id="PTHR43544:SF12">
    <property type="entry name" value="NAD(P)-BINDING ROSSMANN-FOLD SUPERFAMILY PROTEIN"/>
    <property type="match status" value="1"/>
</dbReference>
<sequence>MPFSPKRIAVFGASGAIGSAFVHECLDRYDTADMFCFARSPERIPVHERVESHAFLLEDTEGFNASADAIKAAGGLDLIFVATGQLHSDTSKPEKTIRSLTAAGMEETFHTNTILPSLIMKHFLPLLPKHKKAVFAAISARVGSISDNYLGGWYSYRASKAALNMLIRCAAIEMQRTHQSSVIIGMHPGTVDSSLSKPFQRGMPEGQLMQPEKSAAMLLDVISEVDQSQTGKCLAYDGTEIAP</sequence>
<comment type="caution">
    <text evidence="1">The sequence shown here is derived from an EMBL/GenBank/DDBJ whole genome shotgun (WGS) entry which is preliminary data.</text>
</comment>
<proteinExistence type="predicted"/>
<dbReference type="EMBL" id="FOSK01000007">
    <property type="protein sequence ID" value="SFK64549.1"/>
    <property type="molecule type" value="Genomic_DNA"/>
</dbReference>
<evidence type="ECO:0000313" key="2">
    <source>
        <dbReference type="Proteomes" id="UP000199598"/>
    </source>
</evidence>
<gene>
    <name evidence="1" type="ORF">SAMN04488518_107181</name>
</gene>
<dbReference type="PRINTS" id="PR00081">
    <property type="entry name" value="GDHRDH"/>
</dbReference>